<sequence>MSATAPTPWWETLRLREEITDASGVASDIQVSLYRVAYGQGTSRPHYASASAYGQVTHPTSQLVELLTQIAIRLAGATKYESAPALTRLDQGMGGGKSHACIGAWHLAKDPEALAQEDVGREVFEQARAALGQELPRDLNKPHVVVLSCDNMVPGATDAEQDGPWAHNLYERFLWRLFDGLDDQEPRYDSFRSHFSSKAKIGEAIASLDRPVLIVIDEVLNYVGDGLEGCGDKQLLAQDMAFLRALTETVSTVPHVSMLVVMINSEKDPTTLQGDGEARRQDLQAYLQRNGQTKPVNENADFTAILRRRLFANSADMAVGRAAQQAAEAFRPVMEQGNWKTRVFGSLSGPWTSRFPDAVVRSYPFHPQLMDLAEREWANLAGFQQVRSTITIFAATVYAQTERAKRGEWVPSLIGPGDLPLSDGTVRDAVIGSGLISDTKTQGNYRSIAQSDIVDLEDNGGAARRLDVSRDGAPWAHSNPRAAERAATFIYLASIVGTRGGSRRGASDPEAKAATVVPDPSYDYAEADAVVRALTNVDDAGLATVEIFEGRGGQPRRYYLSTRQRLPMLLRAMRNSVTDEDRDEAVAQYAREMLTTGPFAKTRFIHADTSHSHRALLVEAEIDEARTTRLIALDPAMYTVGNGTQKATLEAVQAVLGLGPDRIPVAWASSAVFTVASARGRTQARRAAVEYLAIERVLDGPEAEADEDIALEATARRDDELRRLKDSVRRAFQHVLYLAQPDPTVEREVVQRNLEQGTLDGGAVWEALAVAQKAFRPGEFTGTALLHNLRDSDYDRRPLAEIRDSFWDTPRLGLLPGDGTEALRQAIYQAVREGELRIVRQGGEPVVVDALTGINFNAPTYRLAKPEPAPTKAQESEDKGEQGATGASGRAAGSRSSGNSGSASATGSVGGVRARPGTSTDGPTAVEQQVAFTVMKNLISEPDSADKLAQLFRKLFDLLDRGAISYLSSTLQVTMPSEQASEIKELAQSLGIAVSIRDR</sequence>
<evidence type="ECO:0000313" key="2">
    <source>
        <dbReference type="EMBL" id="KUF13305.1"/>
    </source>
</evidence>
<protein>
    <submittedName>
        <fullName evidence="2">Uncharacterized protein</fullName>
    </submittedName>
</protein>
<evidence type="ECO:0000256" key="1">
    <source>
        <dbReference type="SAM" id="MobiDB-lite"/>
    </source>
</evidence>
<name>A0A0W7WRW4_9ACTN</name>
<dbReference type="EMBL" id="LOCL01000078">
    <property type="protein sequence ID" value="KUF13305.1"/>
    <property type="molecule type" value="Genomic_DNA"/>
</dbReference>
<dbReference type="OrthoDB" id="9757917at2"/>
<dbReference type="Proteomes" id="UP000054804">
    <property type="component" value="Unassembled WGS sequence"/>
</dbReference>
<accession>A0A0W7WRW4</accession>
<keyword evidence="3" id="KW-1185">Reference proteome</keyword>
<organism evidence="2 3">
    <name type="scientific">Streptomyces silvensis</name>
    <dbReference type="NCBI Taxonomy" id="1765722"/>
    <lineage>
        <taxon>Bacteria</taxon>
        <taxon>Bacillati</taxon>
        <taxon>Actinomycetota</taxon>
        <taxon>Actinomycetes</taxon>
        <taxon>Kitasatosporales</taxon>
        <taxon>Streptomycetaceae</taxon>
        <taxon>Streptomyces</taxon>
    </lineage>
</organism>
<dbReference type="InterPro" id="IPR007555">
    <property type="entry name" value="DUF499"/>
</dbReference>
<reference evidence="2 3" key="1">
    <citation type="submission" date="2015-12" db="EMBL/GenBank/DDBJ databases">
        <title>Draft genome sequence of Streptomyces silvensis ATCC 53525, a producer of novel hormone antagonists.</title>
        <authorList>
            <person name="Johnston C.W."/>
            <person name="Li Y."/>
            <person name="Magarvey N.A."/>
        </authorList>
    </citation>
    <scope>NUCLEOTIDE SEQUENCE [LARGE SCALE GENOMIC DNA]</scope>
    <source>
        <strain evidence="2 3">ATCC 53525</strain>
    </source>
</reference>
<comment type="caution">
    <text evidence="2">The sequence shown here is derived from an EMBL/GenBank/DDBJ whole genome shotgun (WGS) entry which is preliminary data.</text>
</comment>
<dbReference type="AlphaFoldDB" id="A0A0W7WRW4"/>
<gene>
    <name evidence="2" type="ORF">AT728_33135</name>
</gene>
<feature type="region of interest" description="Disordered" evidence="1">
    <location>
        <begin position="861"/>
        <end position="924"/>
    </location>
</feature>
<feature type="compositionally biased region" description="Low complexity" evidence="1">
    <location>
        <begin position="884"/>
        <end position="914"/>
    </location>
</feature>
<dbReference type="RefSeq" id="WP_058852360.1">
    <property type="nucleotide sequence ID" value="NZ_LOCL01000078.1"/>
</dbReference>
<proteinExistence type="predicted"/>
<evidence type="ECO:0000313" key="3">
    <source>
        <dbReference type="Proteomes" id="UP000054804"/>
    </source>
</evidence>
<dbReference type="STRING" id="1765722.AT728_33135"/>
<dbReference type="Pfam" id="PF04465">
    <property type="entry name" value="DUF499"/>
    <property type="match status" value="1"/>
</dbReference>